<feature type="region of interest" description="Disordered" evidence="1">
    <location>
        <begin position="77"/>
        <end position="102"/>
    </location>
</feature>
<protein>
    <submittedName>
        <fullName evidence="2">XRE family transcriptional regulator</fullName>
    </submittedName>
</protein>
<proteinExistence type="predicted"/>
<feature type="compositionally biased region" description="Basic and acidic residues" evidence="1">
    <location>
        <begin position="89"/>
        <end position="102"/>
    </location>
</feature>
<accession>A0A7W2HJB6</accession>
<evidence type="ECO:0000313" key="2">
    <source>
        <dbReference type="EMBL" id="MBA4865980.1"/>
    </source>
</evidence>
<name>A0A7W2HJB6_9ACTN</name>
<comment type="caution">
    <text evidence="2">The sequence shown here is derived from an EMBL/GenBank/DDBJ whole genome shotgun (WGS) entry which is preliminary data.</text>
</comment>
<sequence length="102" mass="10996">MTNLIRKCDGKPLRAAMKRRGLSAPKLAAATKDVDVTGRGISPATVYKVTGSGPSATDECRLRTAWLLTTAMDEPLQEHFDMPSVSTDTVERSTPHGDADPR</sequence>
<gene>
    <name evidence="2" type="ORF">H1V43_32475</name>
</gene>
<keyword evidence="3" id="KW-1185">Reference proteome</keyword>
<reference evidence="2 3" key="1">
    <citation type="submission" date="2020-07" db="EMBL/GenBank/DDBJ databases">
        <title>Streptomyces isolated from Indian soil.</title>
        <authorList>
            <person name="Mandal S."/>
            <person name="Maiti P.K."/>
        </authorList>
    </citation>
    <scope>NUCLEOTIDE SEQUENCE [LARGE SCALE GENOMIC DNA]</scope>
    <source>
        <strain evidence="2 3">PSKA54</strain>
    </source>
</reference>
<dbReference type="RefSeq" id="WP_181867413.1">
    <property type="nucleotide sequence ID" value="NZ_JACEQY010000049.1"/>
</dbReference>
<dbReference type="AlphaFoldDB" id="A0A7W2HJB6"/>
<evidence type="ECO:0000313" key="3">
    <source>
        <dbReference type="Proteomes" id="UP000586976"/>
    </source>
</evidence>
<dbReference type="Proteomes" id="UP000586976">
    <property type="component" value="Unassembled WGS sequence"/>
</dbReference>
<evidence type="ECO:0000256" key="1">
    <source>
        <dbReference type="SAM" id="MobiDB-lite"/>
    </source>
</evidence>
<organism evidence="2 3">
    <name type="scientific">Streptomyces himalayensis subsp. aureolus</name>
    <dbReference type="NCBI Taxonomy" id="2758039"/>
    <lineage>
        <taxon>Bacteria</taxon>
        <taxon>Bacillati</taxon>
        <taxon>Actinomycetota</taxon>
        <taxon>Actinomycetes</taxon>
        <taxon>Kitasatosporales</taxon>
        <taxon>Streptomycetaceae</taxon>
        <taxon>Streptomyces</taxon>
        <taxon>Streptomyces himalayensis</taxon>
    </lineage>
</organism>
<dbReference type="EMBL" id="JACEQY010000049">
    <property type="protein sequence ID" value="MBA4865980.1"/>
    <property type="molecule type" value="Genomic_DNA"/>
</dbReference>